<dbReference type="Proteomes" id="UP000576209">
    <property type="component" value="Unassembled WGS sequence"/>
</dbReference>
<name>A0A840EB25_9BACT</name>
<organism evidence="2 3">
    <name type="scientific">Neolewinella aquimaris</name>
    <dbReference type="NCBI Taxonomy" id="1835722"/>
    <lineage>
        <taxon>Bacteria</taxon>
        <taxon>Pseudomonadati</taxon>
        <taxon>Bacteroidota</taxon>
        <taxon>Saprospiria</taxon>
        <taxon>Saprospirales</taxon>
        <taxon>Lewinellaceae</taxon>
        <taxon>Neolewinella</taxon>
    </lineage>
</organism>
<dbReference type="EMBL" id="JACIFF010000001">
    <property type="protein sequence ID" value="MBB4078196.1"/>
    <property type="molecule type" value="Genomic_DNA"/>
</dbReference>
<proteinExistence type="predicted"/>
<dbReference type="RefSeq" id="WP_183494415.1">
    <property type="nucleotide sequence ID" value="NZ_JACIFF010000001.1"/>
</dbReference>
<protein>
    <submittedName>
        <fullName evidence="2">Uncharacterized protein</fullName>
    </submittedName>
</protein>
<evidence type="ECO:0000256" key="1">
    <source>
        <dbReference type="SAM" id="Coils"/>
    </source>
</evidence>
<sequence length="249" mass="28420">MTNLNDLSMGCRTIATKLILSLLLCCFGFQLMAQQAVSISDGTVEYDKRQLPSLRLPLQAPVDAVYDPWQDFWEDRYDVDIDRSDKDGDDISYLAEQVSLPKLSSKNFDFYSNVSGGETNATVSIALAFSDTDIVGRDNHADTYAAARAVLEEFSTYFYTRYFDERIDATREALEDVRDDSASASKDAEKAREKIEKYEDKIEKLRRKIEDLRDDVGDELETADEKAKRVRDLEAELEQLQRSRKNFVG</sequence>
<feature type="coiled-coil region" evidence="1">
    <location>
        <begin position="174"/>
        <end position="243"/>
    </location>
</feature>
<reference evidence="2 3" key="1">
    <citation type="submission" date="2020-08" db="EMBL/GenBank/DDBJ databases">
        <title>Genomic Encyclopedia of Type Strains, Phase IV (KMG-IV): sequencing the most valuable type-strain genomes for metagenomic binning, comparative biology and taxonomic classification.</title>
        <authorList>
            <person name="Goeker M."/>
        </authorList>
    </citation>
    <scope>NUCLEOTIDE SEQUENCE [LARGE SCALE GENOMIC DNA]</scope>
    <source>
        <strain evidence="2 3">DSM 105137</strain>
    </source>
</reference>
<accession>A0A840EB25</accession>
<keyword evidence="1" id="KW-0175">Coiled coil</keyword>
<gene>
    <name evidence="2" type="ORF">GGR28_000797</name>
</gene>
<comment type="caution">
    <text evidence="2">The sequence shown here is derived from an EMBL/GenBank/DDBJ whole genome shotgun (WGS) entry which is preliminary data.</text>
</comment>
<dbReference type="AlphaFoldDB" id="A0A840EB25"/>
<evidence type="ECO:0000313" key="2">
    <source>
        <dbReference type="EMBL" id="MBB4078196.1"/>
    </source>
</evidence>
<evidence type="ECO:0000313" key="3">
    <source>
        <dbReference type="Proteomes" id="UP000576209"/>
    </source>
</evidence>
<dbReference type="SUPFAM" id="SSF58100">
    <property type="entry name" value="Bacterial hemolysins"/>
    <property type="match status" value="1"/>
</dbReference>
<keyword evidence="3" id="KW-1185">Reference proteome</keyword>